<evidence type="ECO:0000313" key="10">
    <source>
        <dbReference type="Proteomes" id="UP001314263"/>
    </source>
</evidence>
<sequence length="481" mass="52840">MSGRIAGHRRLLQRLQSAYELHCTAAAVPGVACSGEALSRSKAVASTSGCDTRSSHQGCSWSSRSAPSRLFTSSASVRADADRPISRTLQAKKQYRQQQKGRPPPPPRPASPAMVPSAPAENTRLAWDDPQEEEGELMTTERSITELEESDLLQYFSVDPQALPEAFPEHSSLAALDMLPKSGCKGLQEEIEATGQKYVMYRPIIRSLIEAVEQQEVRQLLLDGMPGAGKSVALSLLAQWARRKGWVVLYVANAEVLTDGGFYSQNEAADGWDTPQSAQYILHNLLASHRDALEKLRTKDGSRSLAEVASEGLESSVHAVSVDAALAVIEALEAQSEVPVMIAVDRYNALYTDSQYGQTMSVHKRRLVPASELRLARALRVLERPAPALGLHVAAPARHDRISQRIAMTLNPDCTVVEVPRFAPVEWGNALDWYDATALLDQSDMDALLTYMMCQGNARELRQTADGLTFQHSTVQYHDRR</sequence>
<gene>
    <name evidence="9" type="ORF">CVIRNUC_009882</name>
</gene>
<evidence type="ECO:0000313" key="9">
    <source>
        <dbReference type="EMBL" id="CAK0786668.1"/>
    </source>
</evidence>
<dbReference type="Pfam" id="PF10236">
    <property type="entry name" value="DAP3"/>
    <property type="match status" value="1"/>
</dbReference>
<keyword evidence="5" id="KW-0496">Mitochondrion</keyword>
<proteinExistence type="inferred from homology"/>
<feature type="compositionally biased region" description="Polar residues" evidence="8">
    <location>
        <begin position="87"/>
        <end position="100"/>
    </location>
</feature>
<dbReference type="PANTHER" id="PTHR12810">
    <property type="entry name" value="MITOCHONDRIAL 28S RIBOSOMAL PROTEIN S29"/>
    <property type="match status" value="1"/>
</dbReference>
<organism evidence="9 10">
    <name type="scientific">Coccomyxa viridis</name>
    <dbReference type="NCBI Taxonomy" id="1274662"/>
    <lineage>
        <taxon>Eukaryota</taxon>
        <taxon>Viridiplantae</taxon>
        <taxon>Chlorophyta</taxon>
        <taxon>core chlorophytes</taxon>
        <taxon>Trebouxiophyceae</taxon>
        <taxon>Trebouxiophyceae incertae sedis</taxon>
        <taxon>Coccomyxaceae</taxon>
        <taxon>Coccomyxa</taxon>
    </lineage>
</organism>
<evidence type="ECO:0000256" key="5">
    <source>
        <dbReference type="ARBA" id="ARBA00023128"/>
    </source>
</evidence>
<feature type="compositionally biased region" description="Low complexity" evidence="8">
    <location>
        <begin position="111"/>
        <end position="120"/>
    </location>
</feature>
<evidence type="ECO:0000256" key="4">
    <source>
        <dbReference type="ARBA" id="ARBA00022980"/>
    </source>
</evidence>
<dbReference type="InterPro" id="IPR019368">
    <property type="entry name" value="Ribosomal_mS29"/>
</dbReference>
<keyword evidence="4" id="KW-0689">Ribosomal protein</keyword>
<dbReference type="EMBL" id="CAUYUE010000015">
    <property type="protein sequence ID" value="CAK0786668.1"/>
    <property type="molecule type" value="Genomic_DNA"/>
</dbReference>
<evidence type="ECO:0000256" key="3">
    <source>
        <dbReference type="ARBA" id="ARBA00022946"/>
    </source>
</evidence>
<evidence type="ECO:0000256" key="7">
    <source>
        <dbReference type="ARBA" id="ARBA00035140"/>
    </source>
</evidence>
<dbReference type="SUPFAM" id="SSF52540">
    <property type="entry name" value="P-loop containing nucleoside triphosphate hydrolases"/>
    <property type="match status" value="1"/>
</dbReference>
<comment type="subcellular location">
    <subcellularLocation>
        <location evidence="1">Mitochondrion</location>
    </subcellularLocation>
</comment>
<dbReference type="GO" id="GO:0003735">
    <property type="term" value="F:structural constituent of ribosome"/>
    <property type="evidence" value="ECO:0007669"/>
    <property type="project" value="TreeGrafter"/>
</dbReference>
<dbReference type="PANTHER" id="PTHR12810:SF0">
    <property type="entry name" value="SMALL RIBOSOMAL SUBUNIT PROTEIN MS29"/>
    <property type="match status" value="1"/>
</dbReference>
<dbReference type="Proteomes" id="UP001314263">
    <property type="component" value="Unassembled WGS sequence"/>
</dbReference>
<evidence type="ECO:0000256" key="2">
    <source>
        <dbReference type="ARBA" id="ARBA00009863"/>
    </source>
</evidence>
<feature type="region of interest" description="Disordered" evidence="8">
    <location>
        <begin position="46"/>
        <end position="135"/>
    </location>
</feature>
<dbReference type="InterPro" id="IPR027417">
    <property type="entry name" value="P-loop_NTPase"/>
</dbReference>
<evidence type="ECO:0000256" key="6">
    <source>
        <dbReference type="ARBA" id="ARBA00023274"/>
    </source>
</evidence>
<keyword evidence="6" id="KW-0687">Ribonucleoprotein</keyword>
<dbReference type="GO" id="GO:0005763">
    <property type="term" value="C:mitochondrial small ribosomal subunit"/>
    <property type="evidence" value="ECO:0007669"/>
    <property type="project" value="TreeGrafter"/>
</dbReference>
<comment type="similarity">
    <text evidence="2">Belongs to the mitochondrion-specific ribosomal protein mS29 family.</text>
</comment>
<reference evidence="9 10" key="1">
    <citation type="submission" date="2023-10" db="EMBL/GenBank/DDBJ databases">
        <authorList>
            <person name="Maclean D."/>
            <person name="Macfadyen A."/>
        </authorList>
    </citation>
    <scope>NUCLEOTIDE SEQUENCE [LARGE SCALE GENOMIC DNA]</scope>
</reference>
<evidence type="ECO:0000256" key="8">
    <source>
        <dbReference type="SAM" id="MobiDB-lite"/>
    </source>
</evidence>
<keyword evidence="3" id="KW-0809">Transit peptide</keyword>
<evidence type="ECO:0000256" key="1">
    <source>
        <dbReference type="ARBA" id="ARBA00004173"/>
    </source>
</evidence>
<keyword evidence="10" id="KW-1185">Reference proteome</keyword>
<feature type="compositionally biased region" description="Polar residues" evidence="8">
    <location>
        <begin position="46"/>
        <end position="76"/>
    </location>
</feature>
<accession>A0AAV1IH83</accession>
<comment type="caution">
    <text evidence="9">The sequence shown here is derived from an EMBL/GenBank/DDBJ whole genome shotgun (WGS) entry which is preliminary data.</text>
</comment>
<dbReference type="AlphaFoldDB" id="A0AAV1IH83"/>
<name>A0AAV1IH83_9CHLO</name>
<protein>
    <recommendedName>
        <fullName evidence="7">Small ribosomal subunit protein mS29</fullName>
    </recommendedName>
</protein>